<feature type="chain" id="PRO_5016865123" description="Spore coat protein U/FanG domain-containing protein" evidence="1">
    <location>
        <begin position="25"/>
        <end position="163"/>
    </location>
</feature>
<feature type="domain" description="Spore coat protein U/FanG" evidence="2">
    <location>
        <begin position="28"/>
        <end position="160"/>
    </location>
</feature>
<dbReference type="RefSeq" id="WP_339854077.1">
    <property type="nucleotide sequence ID" value="NZ_CAXAXR010000007.1"/>
</dbReference>
<evidence type="ECO:0000313" key="4">
    <source>
        <dbReference type="Proteomes" id="UP000264719"/>
    </source>
</evidence>
<dbReference type="SMART" id="SM00972">
    <property type="entry name" value="SCPU"/>
    <property type="match status" value="1"/>
</dbReference>
<dbReference type="Pfam" id="PF05229">
    <property type="entry name" value="SCPU"/>
    <property type="match status" value="1"/>
</dbReference>
<comment type="caution">
    <text evidence="3">The sequence shown here is derived from an EMBL/GenBank/DDBJ whole genome shotgun (WGS) entry which is preliminary data.</text>
</comment>
<protein>
    <recommendedName>
        <fullName evidence="2">Spore coat protein U/FanG domain-containing protein</fullName>
    </recommendedName>
</protein>
<accession>A0A348W977</accession>
<dbReference type="Proteomes" id="UP000264719">
    <property type="component" value="Unassembled WGS sequence"/>
</dbReference>
<dbReference type="InterPro" id="IPR007893">
    <property type="entry name" value="Spore_coat_U/FanG"/>
</dbReference>
<proteinExistence type="predicted"/>
<feature type="signal peptide" evidence="1">
    <location>
        <begin position="1"/>
        <end position="24"/>
    </location>
</feature>
<sequence>MLIDKKFSVAAMVALLGAAQPAAAAETTADLGVSASVLESCNLSAVTALAFGPVATNAATPQITPGVVSIVCTNTKASVTVSLDGGAQPDGTTRRMATSGGAFLPYKVHSDAGHANEISIGGTLYTGGVTAAVPTLLNVFGEIPQGNYSAGEYSDTIVVTLTY</sequence>
<keyword evidence="1" id="KW-0732">Signal</keyword>
<evidence type="ECO:0000313" key="3">
    <source>
        <dbReference type="EMBL" id="HAR51089.1"/>
    </source>
</evidence>
<gene>
    <name evidence="3" type="ORF">DCS45_04310</name>
</gene>
<dbReference type="PANTHER" id="PTHR37089">
    <property type="entry name" value="PROTEIN U-RELATED"/>
    <property type="match status" value="1"/>
</dbReference>
<dbReference type="AlphaFoldDB" id="A0A348W977"/>
<reference evidence="3 4" key="1">
    <citation type="journal article" date="2018" name="Nat. Biotechnol.">
        <title>A standardized bacterial taxonomy based on genome phylogeny substantially revises the tree of life.</title>
        <authorList>
            <person name="Parks D.H."/>
            <person name="Chuvochina M."/>
            <person name="Waite D.W."/>
            <person name="Rinke C."/>
            <person name="Skarshewski A."/>
            <person name="Chaumeil P.A."/>
            <person name="Hugenholtz P."/>
        </authorList>
    </citation>
    <scope>NUCLEOTIDE SEQUENCE [LARGE SCALE GENOMIC DNA]</scope>
    <source>
        <strain evidence="3">UBA9169</strain>
    </source>
</reference>
<name>A0A348W977_9RHOB</name>
<organism evidence="3 4">
    <name type="scientific">Roseovarius nubinhibens</name>
    <dbReference type="NCBI Taxonomy" id="314263"/>
    <lineage>
        <taxon>Bacteria</taxon>
        <taxon>Pseudomonadati</taxon>
        <taxon>Pseudomonadota</taxon>
        <taxon>Alphaproteobacteria</taxon>
        <taxon>Rhodobacterales</taxon>
        <taxon>Roseobacteraceae</taxon>
        <taxon>Roseovarius</taxon>
    </lineage>
</organism>
<dbReference type="InterPro" id="IPR053167">
    <property type="entry name" value="Spore_coat_component"/>
</dbReference>
<dbReference type="EMBL" id="DMVW01000045">
    <property type="protein sequence ID" value="HAR51089.1"/>
    <property type="molecule type" value="Genomic_DNA"/>
</dbReference>
<evidence type="ECO:0000259" key="2">
    <source>
        <dbReference type="Pfam" id="PF05229"/>
    </source>
</evidence>
<evidence type="ECO:0000256" key="1">
    <source>
        <dbReference type="SAM" id="SignalP"/>
    </source>
</evidence>
<dbReference type="PANTHER" id="PTHR37089:SF3">
    <property type="entry name" value="EXPORTED PROTEIN"/>
    <property type="match status" value="1"/>
</dbReference>